<feature type="region of interest" description="Disordered" evidence="1">
    <location>
        <begin position="1"/>
        <end position="41"/>
    </location>
</feature>
<dbReference type="Proteomes" id="UP000800094">
    <property type="component" value="Unassembled WGS sequence"/>
</dbReference>
<reference evidence="2" key="1">
    <citation type="journal article" date="2020" name="Stud. Mycol.">
        <title>101 Dothideomycetes genomes: a test case for predicting lifestyles and emergence of pathogens.</title>
        <authorList>
            <person name="Haridas S."/>
            <person name="Albert R."/>
            <person name="Binder M."/>
            <person name="Bloem J."/>
            <person name="Labutti K."/>
            <person name="Salamov A."/>
            <person name="Andreopoulos B."/>
            <person name="Baker S."/>
            <person name="Barry K."/>
            <person name="Bills G."/>
            <person name="Bluhm B."/>
            <person name="Cannon C."/>
            <person name="Castanera R."/>
            <person name="Culley D."/>
            <person name="Daum C."/>
            <person name="Ezra D."/>
            <person name="Gonzalez J."/>
            <person name="Henrissat B."/>
            <person name="Kuo A."/>
            <person name="Liang C."/>
            <person name="Lipzen A."/>
            <person name="Lutzoni F."/>
            <person name="Magnuson J."/>
            <person name="Mondo S."/>
            <person name="Nolan M."/>
            <person name="Ohm R."/>
            <person name="Pangilinan J."/>
            <person name="Park H.-J."/>
            <person name="Ramirez L."/>
            <person name="Alfaro M."/>
            <person name="Sun H."/>
            <person name="Tritt A."/>
            <person name="Yoshinaga Y."/>
            <person name="Zwiers L.-H."/>
            <person name="Turgeon B."/>
            <person name="Goodwin S."/>
            <person name="Spatafora J."/>
            <person name="Crous P."/>
            <person name="Grigoriev I."/>
        </authorList>
    </citation>
    <scope>NUCLEOTIDE SEQUENCE</scope>
    <source>
        <strain evidence="2">CBS 122368</strain>
    </source>
</reference>
<protein>
    <submittedName>
        <fullName evidence="2">Uncharacterized protein</fullName>
    </submittedName>
</protein>
<dbReference type="GeneID" id="54588275"/>
<dbReference type="AlphaFoldDB" id="A0A6A6IDC1"/>
<evidence type="ECO:0000313" key="3">
    <source>
        <dbReference type="Proteomes" id="UP000800094"/>
    </source>
</evidence>
<keyword evidence="3" id="KW-1185">Reference proteome</keyword>
<dbReference type="RefSeq" id="XP_033682886.1">
    <property type="nucleotide sequence ID" value="XM_033834945.1"/>
</dbReference>
<dbReference type="EMBL" id="ML987196">
    <property type="protein sequence ID" value="KAF2247882.1"/>
    <property type="molecule type" value="Genomic_DNA"/>
</dbReference>
<name>A0A6A6IDC1_9PLEO</name>
<feature type="region of interest" description="Disordered" evidence="1">
    <location>
        <begin position="112"/>
        <end position="141"/>
    </location>
</feature>
<evidence type="ECO:0000313" key="2">
    <source>
        <dbReference type="EMBL" id="KAF2247882.1"/>
    </source>
</evidence>
<sequence>MAKSEPTSTRARRENPHRDSSQSRRGLSRETQPCRAESTADWMQRSDDVGVLYDALPGLSKVVNTTTLTSNEKAFFLAIAPEPLKDEHILERAAAMVTRGASQMIKSFVHEPFSSPQEDDKRDQSVTHTSTTVSTRSPQPADANELIDVNYHLLSTPNWEDYRIDLENDLARETESVDDRWAIALAIEDYVHLHML</sequence>
<proteinExistence type="predicted"/>
<evidence type="ECO:0000256" key="1">
    <source>
        <dbReference type="SAM" id="MobiDB-lite"/>
    </source>
</evidence>
<gene>
    <name evidence="2" type="ORF">BU26DRAFT_595634</name>
</gene>
<feature type="compositionally biased region" description="Basic and acidic residues" evidence="1">
    <location>
        <begin position="11"/>
        <end position="22"/>
    </location>
</feature>
<feature type="compositionally biased region" description="Low complexity" evidence="1">
    <location>
        <begin position="126"/>
        <end position="137"/>
    </location>
</feature>
<accession>A0A6A6IDC1</accession>
<organism evidence="2 3">
    <name type="scientific">Trematosphaeria pertusa</name>
    <dbReference type="NCBI Taxonomy" id="390896"/>
    <lineage>
        <taxon>Eukaryota</taxon>
        <taxon>Fungi</taxon>
        <taxon>Dikarya</taxon>
        <taxon>Ascomycota</taxon>
        <taxon>Pezizomycotina</taxon>
        <taxon>Dothideomycetes</taxon>
        <taxon>Pleosporomycetidae</taxon>
        <taxon>Pleosporales</taxon>
        <taxon>Massarineae</taxon>
        <taxon>Trematosphaeriaceae</taxon>
        <taxon>Trematosphaeria</taxon>
    </lineage>
</organism>